<feature type="compositionally biased region" description="Low complexity" evidence="5">
    <location>
        <begin position="247"/>
        <end position="260"/>
    </location>
</feature>
<evidence type="ECO:0000256" key="3">
    <source>
        <dbReference type="ARBA" id="ARBA00008242"/>
    </source>
</evidence>
<protein>
    <recommendedName>
        <fullName evidence="4">Putative lipoate-protein ligase A</fullName>
    </recommendedName>
</protein>
<dbReference type="InterPro" id="IPR045864">
    <property type="entry name" value="aa-tRNA-synth_II/BPL/LPL"/>
</dbReference>
<evidence type="ECO:0000313" key="7">
    <source>
        <dbReference type="EMBL" id="WRT67011.1"/>
    </source>
</evidence>
<evidence type="ECO:0000256" key="4">
    <source>
        <dbReference type="ARBA" id="ARBA00015925"/>
    </source>
</evidence>
<dbReference type="PROSITE" id="PS51733">
    <property type="entry name" value="BPL_LPL_CATALYTIC"/>
    <property type="match status" value="1"/>
</dbReference>
<dbReference type="SUPFAM" id="SSF55681">
    <property type="entry name" value="Class II aaRS and biotin synthetases"/>
    <property type="match status" value="1"/>
</dbReference>
<feature type="region of interest" description="Disordered" evidence="5">
    <location>
        <begin position="239"/>
        <end position="263"/>
    </location>
</feature>
<sequence>MKHLVSPAIIRPCSSRFAASFSCHPVLTSRSLSTTLSRKEQKAAQPQTPATESIELGAPVTYISESHDPWFNLSYEDWLLRNTPHNQPVLFLYRNFPCVVIGRNQNPWKETTPHKLRESGIPLVRRRSGGGTVFHDMGNTNFSIILPRLLFTRSHGAELVSRAIRERLGIKDCTVNERNDVIIRKGENEYKMTYKIIQHRAYHHGTMLISSSLSELGKSLKSSSPNMETKSILSHRSPVTTLNHHLPPSSSPSSSSSSSSNKHIHHDDFVQAVTSEFAKTYSNTVEKKMETKEVNENWIKDPKVWKGVEELKSWEWQYGQTPEFTNSLEGELSFGSLSASLSARHALLTSLTLHLTPTLHEATEITTTKQSFLDSLALSLVGHRYESLDGAQGALGHEWEDEKWREMGNEVINWLRKVM</sequence>
<dbReference type="InterPro" id="IPR004562">
    <property type="entry name" value="LipoylTrfase_LipoateP_Ligase"/>
</dbReference>
<keyword evidence="8" id="KW-1185">Reference proteome</keyword>
<evidence type="ECO:0000256" key="5">
    <source>
        <dbReference type="SAM" id="MobiDB-lite"/>
    </source>
</evidence>
<dbReference type="Proteomes" id="UP001329825">
    <property type="component" value="Chromosome 5"/>
</dbReference>
<dbReference type="PANTHER" id="PTHR12561">
    <property type="entry name" value="LIPOATE-PROTEIN LIGASE"/>
    <property type="match status" value="1"/>
</dbReference>
<comment type="similarity">
    <text evidence="3">Belongs to the LplA family.</text>
</comment>
<dbReference type="Gene3D" id="3.30.930.10">
    <property type="entry name" value="Bira Bifunctional Protein, Domain 2"/>
    <property type="match status" value="1"/>
</dbReference>
<name>A0ABZ1D237_9TREE</name>
<dbReference type="EMBL" id="CP141885">
    <property type="protein sequence ID" value="WRT67011.1"/>
    <property type="molecule type" value="Genomic_DNA"/>
</dbReference>
<evidence type="ECO:0000259" key="6">
    <source>
        <dbReference type="PROSITE" id="PS51733"/>
    </source>
</evidence>
<dbReference type="RefSeq" id="XP_062791751.1">
    <property type="nucleotide sequence ID" value="XM_062935700.1"/>
</dbReference>
<evidence type="ECO:0000256" key="2">
    <source>
        <dbReference type="ARBA" id="ARBA00005085"/>
    </source>
</evidence>
<proteinExistence type="inferred from homology"/>
<dbReference type="PANTHER" id="PTHR12561:SF3">
    <property type="entry name" value="LIPOYLTRANSFERASE 1, MITOCHONDRIAL"/>
    <property type="match status" value="1"/>
</dbReference>
<evidence type="ECO:0000313" key="8">
    <source>
        <dbReference type="Proteomes" id="UP001329825"/>
    </source>
</evidence>
<accession>A0ABZ1D237</accession>
<dbReference type="GeneID" id="87956108"/>
<dbReference type="Pfam" id="PF21948">
    <property type="entry name" value="LplA-B_cat"/>
    <property type="match status" value="1"/>
</dbReference>
<reference evidence="7 8" key="1">
    <citation type="submission" date="2024-01" db="EMBL/GenBank/DDBJ databases">
        <title>Comparative genomics of Cryptococcus and Kwoniella reveals pathogenesis evolution and contrasting modes of karyotype evolution via chromosome fusion or intercentromeric recombination.</title>
        <authorList>
            <person name="Coelho M.A."/>
            <person name="David-Palma M."/>
            <person name="Shea T."/>
            <person name="Bowers K."/>
            <person name="McGinley-Smith S."/>
            <person name="Mohammad A.W."/>
            <person name="Gnirke A."/>
            <person name="Yurkov A.M."/>
            <person name="Nowrousian M."/>
            <person name="Sun S."/>
            <person name="Cuomo C.A."/>
            <person name="Heitman J."/>
        </authorList>
    </citation>
    <scope>NUCLEOTIDE SEQUENCE [LARGE SCALE GENOMIC DNA]</scope>
    <source>
        <strain evidence="7">CBS 11374</strain>
    </source>
</reference>
<gene>
    <name evidence="7" type="ORF">IL334_003977</name>
</gene>
<comment type="pathway">
    <text evidence="2">Protein modification; protein lipoylation via exogenous pathway; protein N(6)-(lipoyl)lysine from lipoate: step 2/2.</text>
</comment>
<dbReference type="CDD" id="cd16443">
    <property type="entry name" value="LplA"/>
    <property type="match status" value="1"/>
</dbReference>
<feature type="domain" description="BPL/LPL catalytic" evidence="6">
    <location>
        <begin position="84"/>
        <end position="285"/>
    </location>
</feature>
<organism evidence="7 8">
    <name type="scientific">Kwoniella shivajii</name>
    <dbReference type="NCBI Taxonomy" id="564305"/>
    <lineage>
        <taxon>Eukaryota</taxon>
        <taxon>Fungi</taxon>
        <taxon>Dikarya</taxon>
        <taxon>Basidiomycota</taxon>
        <taxon>Agaricomycotina</taxon>
        <taxon>Tremellomycetes</taxon>
        <taxon>Tremellales</taxon>
        <taxon>Cryptococcaceae</taxon>
        <taxon>Kwoniella</taxon>
    </lineage>
</organism>
<dbReference type="InterPro" id="IPR004143">
    <property type="entry name" value="BPL_LPL_catalytic"/>
</dbReference>
<evidence type="ECO:0000256" key="1">
    <source>
        <dbReference type="ARBA" id="ARBA00003253"/>
    </source>
</evidence>
<comment type="function">
    <text evidence="1">Catalyzes both the ATP-dependent activation of exogenously supplied lipoate to lipoyl-AMP and the transfer of the activated lipoyl onto the lipoyl domains of lipoate-dependent enzymes.</text>
</comment>